<keyword evidence="1" id="KW-1133">Transmembrane helix</keyword>
<organism evidence="2 3">
    <name type="scientific">Bernardetia litoralis (strain ATCC 23117 / DSM 6794 / NBRC 15988 / NCIMB 1366 / Fx l1 / Sio-4)</name>
    <name type="common">Flexibacter litoralis</name>
    <dbReference type="NCBI Taxonomy" id="880071"/>
    <lineage>
        <taxon>Bacteria</taxon>
        <taxon>Pseudomonadati</taxon>
        <taxon>Bacteroidota</taxon>
        <taxon>Cytophagia</taxon>
        <taxon>Cytophagales</taxon>
        <taxon>Bernardetiaceae</taxon>
        <taxon>Bernardetia</taxon>
    </lineage>
</organism>
<dbReference type="Proteomes" id="UP000006054">
    <property type="component" value="Chromosome"/>
</dbReference>
<dbReference type="EMBL" id="CP003345">
    <property type="protein sequence ID" value="AFM03185.1"/>
    <property type="molecule type" value="Genomic_DNA"/>
</dbReference>
<proteinExistence type="predicted"/>
<dbReference type="KEGG" id="fli:Fleli_0725"/>
<feature type="transmembrane region" description="Helical" evidence="1">
    <location>
        <begin position="44"/>
        <end position="66"/>
    </location>
</feature>
<dbReference type="HOGENOM" id="CLU_2342639_0_0_10"/>
<keyword evidence="1" id="KW-0472">Membrane</keyword>
<gene>
    <name evidence="2" type="ordered locus">Fleli_0725</name>
</gene>
<evidence type="ECO:0000313" key="2">
    <source>
        <dbReference type="EMBL" id="AFM03185.1"/>
    </source>
</evidence>
<keyword evidence="1" id="KW-0812">Transmembrane</keyword>
<dbReference type="AlphaFoldDB" id="I4AGV0"/>
<evidence type="ECO:0000256" key="1">
    <source>
        <dbReference type="SAM" id="Phobius"/>
    </source>
</evidence>
<sequence length="97" mass="10359" precursor="true">MKHLIFILKTAGASLLISSLLGLLVGWIWSMNSVSHPHQASPNWLITLILAAGTSLLAGIIIGSTLSALKKTNLVHSTLYTVGFVAVVLGFFLFPLM</sequence>
<evidence type="ECO:0000313" key="3">
    <source>
        <dbReference type="Proteomes" id="UP000006054"/>
    </source>
</evidence>
<feature type="transmembrane region" description="Helical" evidence="1">
    <location>
        <begin position="78"/>
        <end position="96"/>
    </location>
</feature>
<protein>
    <submittedName>
        <fullName evidence="2">Uncharacterized protein</fullName>
    </submittedName>
</protein>
<keyword evidence="3" id="KW-1185">Reference proteome</keyword>
<reference evidence="3" key="1">
    <citation type="submission" date="2012-06" db="EMBL/GenBank/DDBJ databases">
        <title>The complete genome of Flexibacter litoralis DSM 6794.</title>
        <authorList>
            <person name="Lucas S."/>
            <person name="Copeland A."/>
            <person name="Lapidus A."/>
            <person name="Glavina del Rio T."/>
            <person name="Dalin E."/>
            <person name="Tice H."/>
            <person name="Bruce D."/>
            <person name="Goodwin L."/>
            <person name="Pitluck S."/>
            <person name="Peters L."/>
            <person name="Ovchinnikova G."/>
            <person name="Lu M."/>
            <person name="Kyrpides N."/>
            <person name="Mavromatis K."/>
            <person name="Ivanova N."/>
            <person name="Brettin T."/>
            <person name="Detter J.C."/>
            <person name="Han C."/>
            <person name="Larimer F."/>
            <person name="Land M."/>
            <person name="Hauser L."/>
            <person name="Markowitz V."/>
            <person name="Cheng J.-F."/>
            <person name="Hugenholtz P."/>
            <person name="Woyke T."/>
            <person name="Wu D."/>
            <person name="Spring S."/>
            <person name="Lang E."/>
            <person name="Kopitz M."/>
            <person name="Brambilla E."/>
            <person name="Klenk H.-P."/>
            <person name="Eisen J.A."/>
        </authorList>
    </citation>
    <scope>NUCLEOTIDE SEQUENCE [LARGE SCALE GENOMIC DNA]</scope>
    <source>
        <strain evidence="3">ATCC 23117 / DSM 6794 / NBRC 15988 / NCIMB 1366 / Sio-4</strain>
    </source>
</reference>
<name>I4AGV0_BERLS</name>
<accession>I4AGV0</accession>
<dbReference type="RefSeq" id="WP_014796644.1">
    <property type="nucleotide sequence ID" value="NC_018018.1"/>
</dbReference>
<feature type="transmembrane region" description="Helical" evidence="1">
    <location>
        <begin position="12"/>
        <end position="32"/>
    </location>
</feature>